<accession>G2LHH5</accession>
<organism evidence="1 2">
    <name type="scientific">Chloracidobacterium thermophilum (strain B)</name>
    <dbReference type="NCBI Taxonomy" id="981222"/>
    <lineage>
        <taxon>Bacteria</taxon>
        <taxon>Pseudomonadati</taxon>
        <taxon>Acidobacteriota</taxon>
        <taxon>Terriglobia</taxon>
        <taxon>Terriglobales</taxon>
        <taxon>Acidobacteriaceae</taxon>
        <taxon>Chloracidobacterium</taxon>
    </lineage>
</organism>
<keyword evidence="2" id="KW-1185">Reference proteome</keyword>
<gene>
    <name evidence="1" type="ordered locus">Cabther_A1488</name>
</gene>
<name>G2LHH5_CHLTF</name>
<dbReference type="EMBL" id="CP002514">
    <property type="protein sequence ID" value="AEP12238.1"/>
    <property type="molecule type" value="Genomic_DNA"/>
</dbReference>
<sequence>MQTLYLFLSTKLSAKVSQFLAESHKDELFAPSLHLLFIAIREYKLYSKEPTLLSISSSHWSWPNTTSMLCQPGVYVALFDKKLLYIQF</sequence>
<dbReference type="HOGENOM" id="CLU_2463489_0_0_0"/>
<evidence type="ECO:0000313" key="1">
    <source>
        <dbReference type="EMBL" id="AEP12238.1"/>
    </source>
</evidence>
<proteinExistence type="predicted"/>
<dbReference type="AlphaFoldDB" id="G2LHH5"/>
<protein>
    <submittedName>
        <fullName evidence="1">Uncharacterized protein</fullName>
    </submittedName>
</protein>
<dbReference type="Proteomes" id="UP000006791">
    <property type="component" value="Chromosome 1"/>
</dbReference>
<evidence type="ECO:0000313" key="2">
    <source>
        <dbReference type="Proteomes" id="UP000006791"/>
    </source>
</evidence>
<reference evidence="1 2" key="1">
    <citation type="journal article" date="2012" name="Environ. Microbiol.">
        <title>Complete genome of Candidatus Chloracidobacterium thermophilum, a chlorophyll-based photoheterotroph belonging to the phylum Acidobacteria.</title>
        <authorList>
            <person name="Garcia Costas A.M."/>
            <person name="Liu Z."/>
            <person name="Tomsho L.P."/>
            <person name="Schuster S.C."/>
            <person name="Ward D.M."/>
            <person name="Bryant D.A."/>
        </authorList>
    </citation>
    <scope>NUCLEOTIDE SEQUENCE [LARGE SCALE GENOMIC DNA]</scope>
    <source>
        <strain evidence="1 2">B</strain>
    </source>
</reference>
<dbReference type="KEGG" id="ctm:Cabther_A1488"/>